<evidence type="ECO:0000313" key="4">
    <source>
        <dbReference type="Proteomes" id="UP000068603"/>
    </source>
</evidence>
<dbReference type="EMBL" id="LPHB01000072">
    <property type="protein sequence ID" value="KWA55062.1"/>
    <property type="molecule type" value="Genomic_DNA"/>
</dbReference>
<dbReference type="InterPro" id="IPR036188">
    <property type="entry name" value="FAD/NAD-bd_sf"/>
</dbReference>
<dbReference type="GO" id="GO:0071949">
    <property type="term" value="F:FAD binding"/>
    <property type="evidence" value="ECO:0007669"/>
    <property type="project" value="InterPro"/>
</dbReference>
<dbReference type="Pfam" id="PF01494">
    <property type="entry name" value="FAD_binding_3"/>
    <property type="match status" value="1"/>
</dbReference>
<organism evidence="3">
    <name type="scientific">Burkholderia stagnalis</name>
    <dbReference type="NCBI Taxonomy" id="1503054"/>
    <lineage>
        <taxon>Bacteria</taxon>
        <taxon>Pseudomonadati</taxon>
        <taxon>Pseudomonadota</taxon>
        <taxon>Betaproteobacteria</taxon>
        <taxon>Burkholderiales</taxon>
        <taxon>Burkholderiaceae</taxon>
        <taxon>Burkholderia</taxon>
        <taxon>Burkholderia cepacia complex</taxon>
    </lineage>
</organism>
<dbReference type="InterPro" id="IPR053212">
    <property type="entry name" value="DHP_3-monooxygenase"/>
</dbReference>
<dbReference type="NCBIfam" id="NF005566">
    <property type="entry name" value="PRK07236.1"/>
    <property type="match status" value="1"/>
</dbReference>
<dbReference type="Gene3D" id="3.30.9.60">
    <property type="match status" value="1"/>
</dbReference>
<reference evidence="3 4" key="1">
    <citation type="submission" date="2015-11" db="EMBL/GenBank/DDBJ databases">
        <title>Expanding the genomic diversity of Burkholderia species for the development of highly accurate diagnostics.</title>
        <authorList>
            <person name="Sahl J."/>
            <person name="Keim P."/>
            <person name="Wagner D."/>
        </authorList>
    </citation>
    <scope>NUCLEOTIDE SEQUENCE [LARGE SCALE GENOMIC DNA]</scope>
    <source>
        <strain evidence="3 4">MSMB1960WGS</strain>
    </source>
</reference>
<dbReference type="STRING" id="1503054.WT74_19695"/>
<comment type="caution">
    <text evidence="3">The sequence shown here is derived from an EMBL/GenBank/DDBJ whole genome shotgun (WGS) entry which is preliminary data.</text>
</comment>
<feature type="domain" description="2,6-dihydroxypyridine 3-monooxygenase substrate binding" evidence="2">
    <location>
        <begin position="169"/>
        <end position="296"/>
    </location>
</feature>
<protein>
    <submittedName>
        <fullName evidence="3">Uncharacterized protein</fullName>
    </submittedName>
</protein>
<dbReference type="SUPFAM" id="SSF54373">
    <property type="entry name" value="FAD-linked reductases, C-terminal domain"/>
    <property type="match status" value="1"/>
</dbReference>
<name>A0A107A4D5_9BURK</name>
<accession>A0A107A4D5</accession>
<evidence type="ECO:0000259" key="1">
    <source>
        <dbReference type="Pfam" id="PF01494"/>
    </source>
</evidence>
<evidence type="ECO:0000313" key="3">
    <source>
        <dbReference type="EMBL" id="KWA55062.1"/>
    </source>
</evidence>
<feature type="domain" description="FAD-binding" evidence="1">
    <location>
        <begin position="11"/>
        <end position="164"/>
    </location>
</feature>
<proteinExistence type="predicted"/>
<dbReference type="PRINTS" id="PR00420">
    <property type="entry name" value="RNGMNOXGNASE"/>
</dbReference>
<sequence>MTNDVSGPLAVVIGGSVGGLFTATALRAAGWRVKVFEQSPRELDSRGGGIVLQPPIVRAFAFGGVPVPREAGVDSVDRIYLDAHDGIVQRLRSPQTQTAWNAIYTALKRALPAGIVHAGESFERFEQGGDRVIARFASGRVEQADLLVGADGGRSNVRAQLVPDARPAYAGYVAWRGLVDERALSDSVLRTLRNRFTFQQGDAHQFLTYLVPGRDGAVEPGERRVNWVWYRRLAPDRLPALFLAQDGTQRDGSLPPGAMRDDHRRELVDAGRRMLAPTLASLVDATRAPFAQAIQDLAVDRMVFGRVVLLGDAACLVRPHTAAGVAKAATNAVDLAEALRDVARGEAFDAALARWEARQLAGNASLSRLGISLGTRIMGAA</sequence>
<dbReference type="Proteomes" id="UP000068603">
    <property type="component" value="Unassembled WGS sequence"/>
</dbReference>
<dbReference type="AlphaFoldDB" id="A0A107A4D5"/>
<dbReference type="Gene3D" id="3.50.50.60">
    <property type="entry name" value="FAD/NAD(P)-binding domain"/>
    <property type="match status" value="2"/>
</dbReference>
<dbReference type="Pfam" id="PF22607">
    <property type="entry name" value="FAD_binding-like"/>
    <property type="match status" value="1"/>
</dbReference>
<dbReference type="PANTHER" id="PTHR47469:SF2">
    <property type="entry name" value="OS06G0597600 PROTEIN"/>
    <property type="match status" value="1"/>
</dbReference>
<dbReference type="SUPFAM" id="SSF51905">
    <property type="entry name" value="FAD/NAD(P)-binding domain"/>
    <property type="match status" value="1"/>
</dbReference>
<dbReference type="InterPro" id="IPR002938">
    <property type="entry name" value="FAD-bd"/>
</dbReference>
<dbReference type="PANTHER" id="PTHR47469">
    <property type="entry name" value="MONOOXYGENASE-LIKE"/>
    <property type="match status" value="1"/>
</dbReference>
<dbReference type="RefSeq" id="WP_060149253.1">
    <property type="nucleotide sequence ID" value="NZ_LPGD01000045.1"/>
</dbReference>
<dbReference type="InterPro" id="IPR054707">
    <property type="entry name" value="DhpH_subs-bd"/>
</dbReference>
<evidence type="ECO:0000259" key="2">
    <source>
        <dbReference type="Pfam" id="PF22607"/>
    </source>
</evidence>
<gene>
    <name evidence="3" type="ORF">WT44_27885</name>
</gene>